<dbReference type="EMBL" id="MLJW01000330">
    <property type="protein sequence ID" value="OIQ89452.1"/>
    <property type="molecule type" value="Genomic_DNA"/>
</dbReference>
<evidence type="ECO:0000259" key="11">
    <source>
        <dbReference type="Pfam" id="PF00316"/>
    </source>
</evidence>
<keyword evidence="6" id="KW-0479">Metal-binding</keyword>
<dbReference type="PIRSF" id="PIRSF500210">
    <property type="entry name" value="FBPtase"/>
    <property type="match status" value="1"/>
</dbReference>
<comment type="pathway">
    <text evidence="10">Carbohydrate biosynthesis.</text>
</comment>
<dbReference type="PANTHER" id="PTHR11556">
    <property type="entry name" value="FRUCTOSE-1,6-BISPHOSPHATASE-RELATED"/>
    <property type="match status" value="1"/>
</dbReference>
<comment type="cofactor">
    <cofactor evidence="2">
        <name>Mg(2+)</name>
        <dbReference type="ChEBI" id="CHEBI:18420"/>
    </cofactor>
</comment>
<keyword evidence="5" id="KW-0963">Cytoplasm</keyword>
<dbReference type="Pfam" id="PF00316">
    <property type="entry name" value="FBPase"/>
    <property type="match status" value="1"/>
</dbReference>
<dbReference type="Gene3D" id="3.40.190.80">
    <property type="match status" value="1"/>
</dbReference>
<dbReference type="GO" id="GO:0046872">
    <property type="term" value="F:metal ion binding"/>
    <property type="evidence" value="ECO:0007669"/>
    <property type="project" value="UniProtKB-KW"/>
</dbReference>
<comment type="caution">
    <text evidence="13">The sequence shown here is derived from an EMBL/GenBank/DDBJ whole genome shotgun (WGS) entry which is preliminary data.</text>
</comment>
<protein>
    <recommendedName>
        <fullName evidence="4">fructose-bisphosphatase</fullName>
        <ecNumber evidence="4">3.1.3.11</ecNumber>
    </recommendedName>
</protein>
<evidence type="ECO:0000313" key="13">
    <source>
        <dbReference type="EMBL" id="OIQ89452.1"/>
    </source>
</evidence>
<dbReference type="EC" id="3.1.3.11" evidence="4"/>
<dbReference type="GO" id="GO:0030388">
    <property type="term" value="P:fructose 1,6-bisphosphate metabolic process"/>
    <property type="evidence" value="ECO:0007669"/>
    <property type="project" value="TreeGrafter"/>
</dbReference>
<sequence>MPYSRTTLSHYLIQEQRRLGTSGAFTALLTDILTACKMISHEVNRGAMAGNLGLAGSENVQGEEQKKLDVVANDIFLHMNSLGGHYAAMASEELEEIHTVRGNVDGRYLLLFDPLDGSSNIDVNISVGSIFSILRLPEGVDPSSTDAFLQPGVRQVAAGYAVYGSSTMLVLTTGNGVNGFTLDQHVGMFVLTHPNMRIPEETREFSINSSRQRFWEEPVRRYVDECMAGKDGPRGRDYNMRWVGSMVADVHRILCRGGVFLYPIDAENRAKGGKLRLMYEANPMAFLVEQAGGLATTGSRRILEVPPTALHQRVPVILGSKKEVERVVAYHQDCKGDQTAAQ</sequence>
<dbReference type="InterPro" id="IPR028343">
    <property type="entry name" value="FBPtase"/>
</dbReference>
<dbReference type="PIRSF" id="PIRSF000904">
    <property type="entry name" value="FBPtase_SBPase"/>
    <property type="match status" value="1"/>
</dbReference>
<gene>
    <name evidence="13" type="primary">fbp_17</name>
    <name evidence="13" type="ORF">GALL_286720</name>
</gene>
<dbReference type="NCBIfam" id="NF006779">
    <property type="entry name" value="PRK09293.1-3"/>
    <property type="match status" value="1"/>
</dbReference>
<dbReference type="GO" id="GO:0005829">
    <property type="term" value="C:cytosol"/>
    <property type="evidence" value="ECO:0007669"/>
    <property type="project" value="TreeGrafter"/>
</dbReference>
<dbReference type="FunFam" id="3.40.190.80:FF:000011">
    <property type="entry name" value="Fructose-1,6-bisphosphatase class 1"/>
    <property type="match status" value="1"/>
</dbReference>
<dbReference type="AlphaFoldDB" id="A0A1J5RBF6"/>
<dbReference type="GO" id="GO:0042132">
    <property type="term" value="F:fructose 1,6-bisphosphate 1-phosphatase activity"/>
    <property type="evidence" value="ECO:0007669"/>
    <property type="project" value="UniProtKB-EC"/>
</dbReference>
<evidence type="ECO:0000256" key="8">
    <source>
        <dbReference type="ARBA" id="ARBA00022842"/>
    </source>
</evidence>
<evidence type="ECO:0000256" key="9">
    <source>
        <dbReference type="ARBA" id="ARBA00023277"/>
    </source>
</evidence>
<dbReference type="PRINTS" id="PR00115">
    <property type="entry name" value="F16BPHPHTASE"/>
</dbReference>
<dbReference type="NCBIfam" id="NF006780">
    <property type="entry name" value="PRK09293.1-4"/>
    <property type="match status" value="1"/>
</dbReference>
<evidence type="ECO:0000256" key="3">
    <source>
        <dbReference type="ARBA" id="ARBA00010941"/>
    </source>
</evidence>
<dbReference type="GO" id="GO:0006094">
    <property type="term" value="P:gluconeogenesis"/>
    <property type="evidence" value="ECO:0007669"/>
    <property type="project" value="TreeGrafter"/>
</dbReference>
<evidence type="ECO:0000256" key="7">
    <source>
        <dbReference type="ARBA" id="ARBA00022801"/>
    </source>
</evidence>
<dbReference type="Pfam" id="PF18913">
    <property type="entry name" value="FBPase_C"/>
    <property type="match status" value="1"/>
</dbReference>
<accession>A0A1J5RBF6</accession>
<dbReference type="GO" id="GO:0005986">
    <property type="term" value="P:sucrose biosynthetic process"/>
    <property type="evidence" value="ECO:0007669"/>
    <property type="project" value="TreeGrafter"/>
</dbReference>
<evidence type="ECO:0000256" key="1">
    <source>
        <dbReference type="ARBA" id="ARBA00001273"/>
    </source>
</evidence>
<feature type="domain" description="Fructose-1-6-bisphosphatase class I N-terminal" evidence="11">
    <location>
        <begin position="7"/>
        <end position="194"/>
    </location>
</feature>
<dbReference type="FunFam" id="3.30.540.10:FF:000002">
    <property type="entry name" value="Fructose-1,6-bisphosphatase class 1"/>
    <property type="match status" value="1"/>
</dbReference>
<dbReference type="GO" id="GO:0006002">
    <property type="term" value="P:fructose 6-phosphate metabolic process"/>
    <property type="evidence" value="ECO:0007669"/>
    <property type="project" value="TreeGrafter"/>
</dbReference>
<evidence type="ECO:0000256" key="10">
    <source>
        <dbReference type="ARBA" id="ARBA00024331"/>
    </source>
</evidence>
<dbReference type="PANTHER" id="PTHR11556:SF35">
    <property type="entry name" value="SEDOHEPTULOSE-1,7-BISPHOSPHATASE, CHLOROPLASTIC"/>
    <property type="match status" value="1"/>
</dbReference>
<comment type="catalytic activity">
    <reaction evidence="1">
        <text>beta-D-fructose 1,6-bisphosphate + H2O = beta-D-fructose 6-phosphate + phosphate</text>
        <dbReference type="Rhea" id="RHEA:11064"/>
        <dbReference type="ChEBI" id="CHEBI:15377"/>
        <dbReference type="ChEBI" id="CHEBI:32966"/>
        <dbReference type="ChEBI" id="CHEBI:43474"/>
        <dbReference type="ChEBI" id="CHEBI:57634"/>
        <dbReference type="EC" id="3.1.3.11"/>
    </reaction>
</comment>
<name>A0A1J5RBF6_9ZZZZ</name>
<keyword evidence="9" id="KW-0119">Carbohydrate metabolism</keyword>
<comment type="similarity">
    <text evidence="3">Belongs to the FBPase class 1 family.</text>
</comment>
<keyword evidence="8" id="KW-0460">Magnesium</keyword>
<dbReference type="HAMAP" id="MF_01855">
    <property type="entry name" value="FBPase_class1"/>
    <property type="match status" value="1"/>
</dbReference>
<evidence type="ECO:0000256" key="2">
    <source>
        <dbReference type="ARBA" id="ARBA00001946"/>
    </source>
</evidence>
<dbReference type="SUPFAM" id="SSF56655">
    <property type="entry name" value="Carbohydrate phosphatase"/>
    <property type="match status" value="1"/>
</dbReference>
<evidence type="ECO:0000259" key="12">
    <source>
        <dbReference type="Pfam" id="PF18913"/>
    </source>
</evidence>
<dbReference type="InterPro" id="IPR000146">
    <property type="entry name" value="FBPase_class-1"/>
</dbReference>
<feature type="domain" description="Fructose-1-6-bisphosphatase class 1 C-terminal" evidence="12">
    <location>
        <begin position="198"/>
        <end position="331"/>
    </location>
</feature>
<dbReference type="Gene3D" id="3.30.540.10">
    <property type="entry name" value="Fructose-1,6-Bisphosphatase, subunit A, domain 1"/>
    <property type="match status" value="1"/>
</dbReference>
<dbReference type="InterPro" id="IPR044015">
    <property type="entry name" value="FBPase_C_dom"/>
</dbReference>
<organism evidence="13">
    <name type="scientific">mine drainage metagenome</name>
    <dbReference type="NCBI Taxonomy" id="410659"/>
    <lineage>
        <taxon>unclassified sequences</taxon>
        <taxon>metagenomes</taxon>
        <taxon>ecological metagenomes</taxon>
    </lineage>
</organism>
<dbReference type="GO" id="GO:0006000">
    <property type="term" value="P:fructose metabolic process"/>
    <property type="evidence" value="ECO:0007669"/>
    <property type="project" value="TreeGrafter"/>
</dbReference>
<evidence type="ECO:0000256" key="6">
    <source>
        <dbReference type="ARBA" id="ARBA00022723"/>
    </source>
</evidence>
<dbReference type="NCBIfam" id="NF006778">
    <property type="entry name" value="PRK09293.1-1"/>
    <property type="match status" value="1"/>
</dbReference>
<evidence type="ECO:0000256" key="5">
    <source>
        <dbReference type="ARBA" id="ARBA00022490"/>
    </source>
</evidence>
<dbReference type="CDD" id="cd00354">
    <property type="entry name" value="FBPase"/>
    <property type="match status" value="1"/>
</dbReference>
<evidence type="ECO:0000256" key="4">
    <source>
        <dbReference type="ARBA" id="ARBA00013093"/>
    </source>
</evidence>
<reference evidence="13" key="1">
    <citation type="submission" date="2016-10" db="EMBL/GenBank/DDBJ databases">
        <title>Sequence of Gallionella enrichment culture.</title>
        <authorList>
            <person name="Poehlein A."/>
            <person name="Muehling M."/>
            <person name="Daniel R."/>
        </authorList>
    </citation>
    <scope>NUCLEOTIDE SEQUENCE</scope>
</reference>
<dbReference type="InterPro" id="IPR033391">
    <property type="entry name" value="FBPase_N"/>
</dbReference>
<keyword evidence="7 13" id="KW-0378">Hydrolase</keyword>
<proteinExistence type="inferred from homology"/>